<dbReference type="RefSeq" id="WP_190452798.1">
    <property type="nucleotide sequence ID" value="NZ_JAMPLM010000112.1"/>
</dbReference>
<proteinExistence type="predicted"/>
<dbReference type="EMBL" id="JAMPLM010000112">
    <property type="protein sequence ID" value="MEP1062886.1"/>
    <property type="molecule type" value="Genomic_DNA"/>
</dbReference>
<organism evidence="1 2">
    <name type="scientific">Stenomitos frigidus AS-A4</name>
    <dbReference type="NCBI Taxonomy" id="2933935"/>
    <lineage>
        <taxon>Bacteria</taxon>
        <taxon>Bacillati</taxon>
        <taxon>Cyanobacteriota</taxon>
        <taxon>Cyanophyceae</taxon>
        <taxon>Leptolyngbyales</taxon>
        <taxon>Leptolyngbyaceae</taxon>
        <taxon>Stenomitos</taxon>
    </lineage>
</organism>
<evidence type="ECO:0000313" key="1">
    <source>
        <dbReference type="EMBL" id="MEP1062886.1"/>
    </source>
</evidence>
<protein>
    <recommendedName>
        <fullName evidence="3">Transposase</fullName>
    </recommendedName>
</protein>
<reference evidence="1 2" key="1">
    <citation type="submission" date="2022-04" db="EMBL/GenBank/DDBJ databases">
        <title>Positive selection, recombination, and allopatry shape intraspecific diversity of widespread and dominant cyanobacteria.</title>
        <authorList>
            <person name="Wei J."/>
            <person name="Shu W."/>
            <person name="Hu C."/>
        </authorList>
    </citation>
    <scope>NUCLEOTIDE SEQUENCE [LARGE SCALE GENOMIC DNA]</scope>
    <source>
        <strain evidence="1 2">AS-A4</strain>
    </source>
</reference>
<dbReference type="Proteomes" id="UP001476950">
    <property type="component" value="Unassembled WGS sequence"/>
</dbReference>
<accession>A0ABV0KUK3</accession>
<gene>
    <name evidence="1" type="ORF">NDI38_31450</name>
</gene>
<sequence length="85" mass="9645">MNSKRADWELLKQWATEGLVRVMYLDESGFEKTSPLTYSDVKRGQQHWVVKRIVEVVGLACLNFGNQGRGLTTAWSWVGSTVRAT</sequence>
<name>A0ABV0KUK3_9CYAN</name>
<comment type="caution">
    <text evidence="1">The sequence shown here is derived from an EMBL/GenBank/DDBJ whole genome shotgun (WGS) entry which is preliminary data.</text>
</comment>
<evidence type="ECO:0000313" key="2">
    <source>
        <dbReference type="Proteomes" id="UP001476950"/>
    </source>
</evidence>
<evidence type="ECO:0008006" key="3">
    <source>
        <dbReference type="Google" id="ProtNLM"/>
    </source>
</evidence>
<keyword evidence="2" id="KW-1185">Reference proteome</keyword>